<protein>
    <submittedName>
        <fullName evidence="1">Uncharacterized protein</fullName>
    </submittedName>
</protein>
<reference evidence="1" key="1">
    <citation type="journal article" date="2020" name="Stud. Mycol.">
        <title>101 Dothideomycetes genomes: a test case for predicting lifestyles and emergence of pathogens.</title>
        <authorList>
            <person name="Haridas S."/>
            <person name="Albert R."/>
            <person name="Binder M."/>
            <person name="Bloem J."/>
            <person name="Labutti K."/>
            <person name="Salamov A."/>
            <person name="Andreopoulos B."/>
            <person name="Baker S."/>
            <person name="Barry K."/>
            <person name="Bills G."/>
            <person name="Bluhm B."/>
            <person name="Cannon C."/>
            <person name="Castanera R."/>
            <person name="Culley D."/>
            <person name="Daum C."/>
            <person name="Ezra D."/>
            <person name="Gonzalez J."/>
            <person name="Henrissat B."/>
            <person name="Kuo A."/>
            <person name="Liang C."/>
            <person name="Lipzen A."/>
            <person name="Lutzoni F."/>
            <person name="Magnuson J."/>
            <person name="Mondo S."/>
            <person name="Nolan M."/>
            <person name="Ohm R."/>
            <person name="Pangilinan J."/>
            <person name="Park H.-J."/>
            <person name="Ramirez L."/>
            <person name="Alfaro M."/>
            <person name="Sun H."/>
            <person name="Tritt A."/>
            <person name="Yoshinaga Y."/>
            <person name="Zwiers L.-H."/>
            <person name="Turgeon B."/>
            <person name="Goodwin S."/>
            <person name="Spatafora J."/>
            <person name="Crous P."/>
            <person name="Grigoriev I."/>
        </authorList>
    </citation>
    <scope>NUCLEOTIDE SEQUENCE</scope>
    <source>
        <strain evidence="1">CBS 122681</strain>
    </source>
</reference>
<dbReference type="Proteomes" id="UP000799324">
    <property type="component" value="Unassembled WGS sequence"/>
</dbReference>
<keyword evidence="2" id="KW-1185">Reference proteome</keyword>
<name>A0A6A6SYU7_9PLEO</name>
<accession>A0A6A6SYU7</accession>
<organism evidence="1 2">
    <name type="scientific">Lophiostoma macrostomum CBS 122681</name>
    <dbReference type="NCBI Taxonomy" id="1314788"/>
    <lineage>
        <taxon>Eukaryota</taxon>
        <taxon>Fungi</taxon>
        <taxon>Dikarya</taxon>
        <taxon>Ascomycota</taxon>
        <taxon>Pezizomycotina</taxon>
        <taxon>Dothideomycetes</taxon>
        <taxon>Pleosporomycetidae</taxon>
        <taxon>Pleosporales</taxon>
        <taxon>Lophiostomataceae</taxon>
        <taxon>Lophiostoma</taxon>
    </lineage>
</organism>
<evidence type="ECO:0000313" key="1">
    <source>
        <dbReference type="EMBL" id="KAF2651668.1"/>
    </source>
</evidence>
<dbReference type="EMBL" id="MU004420">
    <property type="protein sequence ID" value="KAF2651668.1"/>
    <property type="molecule type" value="Genomic_DNA"/>
</dbReference>
<sequence>MSEFTEEGAPKEWIEMLFLIKQIEDDVNAIHGTGHCVHLYKSNSICWVMVYKPPLFEEGEDGTVKKEGDFPYCEPGRSYMEVLQTTREHFKAKLDDRLLKHLKEVVWEKYDKLML</sequence>
<proteinExistence type="predicted"/>
<gene>
    <name evidence="1" type="ORF">K491DRAFT_696268</name>
</gene>
<evidence type="ECO:0000313" key="2">
    <source>
        <dbReference type="Proteomes" id="UP000799324"/>
    </source>
</evidence>
<dbReference type="AlphaFoldDB" id="A0A6A6SYU7"/>